<dbReference type="AlphaFoldDB" id="A0A2I1DPY6"/>
<dbReference type="NCBIfam" id="TIGR03082">
    <property type="entry name" value="Gneg_AbrB_dup"/>
    <property type="match status" value="1"/>
</dbReference>
<dbReference type="PANTHER" id="PTHR38457:SF1">
    <property type="entry name" value="REGULATOR ABRB-RELATED"/>
    <property type="match status" value="1"/>
</dbReference>
<feature type="transmembrane region" description="Helical" evidence="1">
    <location>
        <begin position="195"/>
        <end position="217"/>
    </location>
</feature>
<dbReference type="FunCoup" id="A0A2I1DPY6">
    <property type="interactions" value="9"/>
</dbReference>
<evidence type="ECO:0008006" key="4">
    <source>
        <dbReference type="Google" id="ProtNLM"/>
    </source>
</evidence>
<feature type="transmembrane region" description="Helical" evidence="1">
    <location>
        <begin position="319"/>
        <end position="352"/>
    </location>
</feature>
<name>A0A2I1DPY6_9PROT</name>
<dbReference type="Proteomes" id="UP000234329">
    <property type="component" value="Unassembled WGS sequence"/>
</dbReference>
<dbReference type="OrthoDB" id="9809910at2"/>
<dbReference type="GO" id="GO:0016020">
    <property type="term" value="C:membrane"/>
    <property type="evidence" value="ECO:0007669"/>
    <property type="project" value="InterPro"/>
</dbReference>
<dbReference type="PANTHER" id="PTHR38457">
    <property type="entry name" value="REGULATOR ABRB-RELATED"/>
    <property type="match status" value="1"/>
</dbReference>
<keyword evidence="1" id="KW-1133">Transmembrane helix</keyword>
<dbReference type="InParanoid" id="A0A2I1DPY6"/>
<reference evidence="2 3" key="1">
    <citation type="submission" date="2017-03" db="EMBL/GenBank/DDBJ databases">
        <title>Draft genime sequence of the acidophilic sulfur-oxidizing bacterium Acidithiobacillus sp. SH, isolated from seawater.</title>
        <authorList>
            <person name="Sharmin S."/>
            <person name="Tokuhisa M."/>
            <person name="Kanao T."/>
            <person name="Kamimura K."/>
        </authorList>
    </citation>
    <scope>NUCLEOTIDE SEQUENCE [LARGE SCALE GENOMIC DNA]</scope>
    <source>
        <strain evidence="2 3">SH</strain>
    </source>
</reference>
<dbReference type="PIRSF" id="PIRSF038991">
    <property type="entry name" value="Protein_AbrB"/>
    <property type="match status" value="1"/>
</dbReference>
<evidence type="ECO:0000313" key="2">
    <source>
        <dbReference type="EMBL" id="PKY11951.1"/>
    </source>
</evidence>
<comment type="caution">
    <text evidence="2">The sequence shown here is derived from an EMBL/GenBank/DDBJ whole genome shotgun (WGS) entry which is preliminary data.</text>
</comment>
<evidence type="ECO:0000313" key="3">
    <source>
        <dbReference type="Proteomes" id="UP000234329"/>
    </source>
</evidence>
<keyword evidence="1" id="KW-0472">Membrane</keyword>
<accession>A0A2I1DPY6</accession>
<protein>
    <recommendedName>
        <fullName evidence="4">Ammonia monooxygenase</fullName>
    </recommendedName>
</protein>
<evidence type="ECO:0000256" key="1">
    <source>
        <dbReference type="SAM" id="Phobius"/>
    </source>
</evidence>
<dbReference type="GO" id="GO:0010468">
    <property type="term" value="P:regulation of gene expression"/>
    <property type="evidence" value="ECO:0007669"/>
    <property type="project" value="InterPro"/>
</dbReference>
<feature type="transmembrane region" description="Helical" evidence="1">
    <location>
        <begin position="283"/>
        <end position="307"/>
    </location>
</feature>
<feature type="transmembrane region" description="Helical" evidence="1">
    <location>
        <begin position="77"/>
        <end position="96"/>
    </location>
</feature>
<dbReference type="Pfam" id="PF05145">
    <property type="entry name" value="AbrB"/>
    <property type="match status" value="1"/>
</dbReference>
<organism evidence="2 3">
    <name type="scientific">Acidithiobacillus marinus</name>
    <dbReference type="NCBI Taxonomy" id="187490"/>
    <lineage>
        <taxon>Bacteria</taxon>
        <taxon>Pseudomonadati</taxon>
        <taxon>Pseudomonadota</taxon>
        <taxon>Acidithiobacillia</taxon>
        <taxon>Acidithiobacillales</taxon>
        <taxon>Acidithiobacillaceae</taxon>
        <taxon>Acidithiobacillus</taxon>
    </lineage>
</organism>
<dbReference type="EMBL" id="MXAV01000004">
    <property type="protein sequence ID" value="PKY11951.1"/>
    <property type="molecule type" value="Genomic_DNA"/>
</dbReference>
<dbReference type="InterPro" id="IPR007820">
    <property type="entry name" value="AbrB_fam"/>
</dbReference>
<gene>
    <name evidence="2" type="ORF">B1757_00950</name>
</gene>
<proteinExistence type="predicted"/>
<feature type="transmembrane region" description="Helical" evidence="1">
    <location>
        <begin position="162"/>
        <end position="180"/>
    </location>
</feature>
<feature type="transmembrane region" description="Helical" evidence="1">
    <location>
        <begin position="102"/>
        <end position="120"/>
    </location>
</feature>
<dbReference type="InterPro" id="IPR017516">
    <property type="entry name" value="AbrB_dup"/>
</dbReference>
<keyword evidence="3" id="KW-1185">Reference proteome</keyword>
<sequence>MNQNPRRRPLIQHVLGITASPMGRWILLVLGSLLLSYSFTLEQIPAAPLFAGVITAIAINSLGGLTYPRHFSRAGQSILGIAIGLMFTSAALSAISGHWLPILLVTAATLILSLISGVLFSRWAQIKASTGLLSMTAGGAAGITAIAQEYAADVGLVAIMQYLRVILVMVSLPLVVLFFFQDHHGSPADLSGKSIAVSWGGSLLLILLGGPMGVWLARKIHITAPYLLGPLLVTLLLSLLKISPTQAIPGPVLEGAYLLIGWQAGLQMSIHRLRQHFRLIPRALLIIVGLNLLCALLGIFLAHMVGVSDLDGYLATAPGALYAAVAVSMAAHGNVLFVLGVHLIRLLMMLLIMPPLAQRMLKTTGKP</sequence>
<feature type="transmembrane region" description="Helical" evidence="1">
    <location>
        <begin position="46"/>
        <end position="65"/>
    </location>
</feature>
<feature type="transmembrane region" description="Helical" evidence="1">
    <location>
        <begin position="21"/>
        <end position="40"/>
    </location>
</feature>
<keyword evidence="1" id="KW-0812">Transmembrane</keyword>
<dbReference type="RefSeq" id="WP_101536541.1">
    <property type="nucleotide sequence ID" value="NZ_MXAV01000004.1"/>
</dbReference>